<keyword evidence="3" id="KW-1185">Reference proteome</keyword>
<evidence type="ECO:0000313" key="3">
    <source>
        <dbReference type="Proteomes" id="UP000006693"/>
    </source>
</evidence>
<reference evidence="2 3" key="1">
    <citation type="journal article" date="2004" name="Proc. Natl. Acad. Sci. U.S.A.">
        <title>Structural flexibility in the Burkholderia mallei genome.</title>
        <authorList>
            <person name="Nierman W.C."/>
            <person name="DeShazer D."/>
            <person name="Kim H.S."/>
            <person name="Tettelin H."/>
            <person name="Nelson K.E."/>
            <person name="Feldblyum T."/>
            <person name="Ulrich R.L."/>
            <person name="Ronning C.M."/>
            <person name="Brinkac L.M."/>
            <person name="Daugherty S.C."/>
            <person name="Davidsen T.D."/>
            <person name="Deboy R.T."/>
            <person name="Dimitrov G."/>
            <person name="Dodson R.J."/>
            <person name="Durkin A.S."/>
            <person name="Gwinn M.L."/>
            <person name="Haft D.H."/>
            <person name="Khouri H."/>
            <person name="Kolonay J.F."/>
            <person name="Madupu R."/>
            <person name="Mohammoud Y."/>
            <person name="Nelson W.C."/>
            <person name="Radune D."/>
            <person name="Romero C.M."/>
            <person name="Sarria S."/>
            <person name="Selengut J."/>
            <person name="Shamblin C."/>
            <person name="Sullivan S.A."/>
            <person name="White O."/>
            <person name="Yu Y."/>
            <person name="Zafar N."/>
            <person name="Zhou L."/>
            <person name="Fraser C.M."/>
        </authorList>
    </citation>
    <scope>NUCLEOTIDE SEQUENCE [LARGE SCALE GENOMIC DNA]</scope>
    <source>
        <strain evidence="2 3">ATCC 23344</strain>
    </source>
</reference>
<feature type="region of interest" description="Disordered" evidence="1">
    <location>
        <begin position="39"/>
        <end position="66"/>
    </location>
</feature>
<evidence type="ECO:0000256" key="1">
    <source>
        <dbReference type="SAM" id="MobiDB-lite"/>
    </source>
</evidence>
<dbReference type="Proteomes" id="UP000006693">
    <property type="component" value="Chromosome 1"/>
</dbReference>
<accession>A0A0H2WGF3</accession>
<protein>
    <submittedName>
        <fullName evidence="2">Uncharacterized protein</fullName>
    </submittedName>
</protein>
<name>A0A0H2WGF3_BURMA</name>
<proteinExistence type="predicted"/>
<gene>
    <name evidence="2" type="ordered locus">BMA2585</name>
</gene>
<dbReference type="AlphaFoldDB" id="A0A0H2WGF3"/>
<dbReference type="KEGG" id="bma:BMA2585"/>
<sequence length="66" mass="6898">MRRLGATATVAKLASEHPPPAAGRACRVHEAPIASLCPARDADAASKPTRPRPEKKAAARLNRSSS</sequence>
<evidence type="ECO:0000313" key="2">
    <source>
        <dbReference type="EMBL" id="AAU48241.1"/>
    </source>
</evidence>
<organism evidence="2 3">
    <name type="scientific">Burkholderia mallei (strain ATCC 23344)</name>
    <dbReference type="NCBI Taxonomy" id="243160"/>
    <lineage>
        <taxon>Bacteria</taxon>
        <taxon>Pseudomonadati</taxon>
        <taxon>Pseudomonadota</taxon>
        <taxon>Betaproteobacteria</taxon>
        <taxon>Burkholderiales</taxon>
        <taxon>Burkholderiaceae</taxon>
        <taxon>Burkholderia</taxon>
        <taxon>pseudomallei group</taxon>
    </lineage>
</organism>
<dbReference type="EMBL" id="CP000010">
    <property type="protein sequence ID" value="AAU48241.1"/>
    <property type="molecule type" value="Genomic_DNA"/>
</dbReference>
<dbReference type="HOGENOM" id="CLU_2822788_0_0_4"/>